<keyword evidence="1" id="KW-0732">Signal</keyword>
<sequence>MLALRLLGLEVLVPRVWLRRVQDALGTSRYFSGIHLRKTLRNELRSRTIGTKNKPGFTRGMLGKSLRCGISRSRSSDSIEERSLSSSNSDIVVAASRTAKPDDSDVVVTLSGSMLGTVASAASSHTMNNRGEARTSSPWKCTAWIASVSYGWMTASGIVHMENAKVSTVFAAGVAVEPHFPFHQDGHWPSLPPPGQKQSVMLWPFLPGAPHCVFAHTRFLRAARRASKLVLATRAWGAGVGAEGVQNGNNIVPLLSQQRNKDEITKASNVFAHWRSSDE</sequence>
<feature type="signal peptide" evidence="1">
    <location>
        <begin position="1"/>
        <end position="18"/>
    </location>
</feature>
<evidence type="ECO:0000313" key="2">
    <source>
        <dbReference type="EMBL" id="KAJ7684017.1"/>
    </source>
</evidence>
<evidence type="ECO:0000313" key="3">
    <source>
        <dbReference type="Proteomes" id="UP001221757"/>
    </source>
</evidence>
<protein>
    <submittedName>
        <fullName evidence="2">Uncharacterized protein</fullName>
    </submittedName>
</protein>
<dbReference type="AlphaFoldDB" id="A0AAD7D8X0"/>
<dbReference type="EMBL" id="JARKIE010000103">
    <property type="protein sequence ID" value="KAJ7684017.1"/>
    <property type="molecule type" value="Genomic_DNA"/>
</dbReference>
<name>A0AAD7D8X0_MYCRO</name>
<proteinExistence type="predicted"/>
<dbReference type="Proteomes" id="UP001221757">
    <property type="component" value="Unassembled WGS sequence"/>
</dbReference>
<organism evidence="2 3">
    <name type="scientific">Mycena rosella</name>
    <name type="common">Pink bonnet</name>
    <name type="synonym">Agaricus rosellus</name>
    <dbReference type="NCBI Taxonomy" id="1033263"/>
    <lineage>
        <taxon>Eukaryota</taxon>
        <taxon>Fungi</taxon>
        <taxon>Dikarya</taxon>
        <taxon>Basidiomycota</taxon>
        <taxon>Agaricomycotina</taxon>
        <taxon>Agaricomycetes</taxon>
        <taxon>Agaricomycetidae</taxon>
        <taxon>Agaricales</taxon>
        <taxon>Marasmiineae</taxon>
        <taxon>Mycenaceae</taxon>
        <taxon>Mycena</taxon>
    </lineage>
</organism>
<keyword evidence="3" id="KW-1185">Reference proteome</keyword>
<evidence type="ECO:0000256" key="1">
    <source>
        <dbReference type="SAM" id="SignalP"/>
    </source>
</evidence>
<accession>A0AAD7D8X0</accession>
<reference evidence="2" key="1">
    <citation type="submission" date="2023-03" db="EMBL/GenBank/DDBJ databases">
        <title>Massive genome expansion in bonnet fungi (Mycena s.s.) driven by repeated elements and novel gene families across ecological guilds.</title>
        <authorList>
            <consortium name="Lawrence Berkeley National Laboratory"/>
            <person name="Harder C.B."/>
            <person name="Miyauchi S."/>
            <person name="Viragh M."/>
            <person name="Kuo A."/>
            <person name="Thoen E."/>
            <person name="Andreopoulos B."/>
            <person name="Lu D."/>
            <person name="Skrede I."/>
            <person name="Drula E."/>
            <person name="Henrissat B."/>
            <person name="Morin E."/>
            <person name="Kohler A."/>
            <person name="Barry K."/>
            <person name="LaButti K."/>
            <person name="Morin E."/>
            <person name="Salamov A."/>
            <person name="Lipzen A."/>
            <person name="Mereny Z."/>
            <person name="Hegedus B."/>
            <person name="Baldrian P."/>
            <person name="Stursova M."/>
            <person name="Weitz H."/>
            <person name="Taylor A."/>
            <person name="Grigoriev I.V."/>
            <person name="Nagy L.G."/>
            <person name="Martin F."/>
            <person name="Kauserud H."/>
        </authorList>
    </citation>
    <scope>NUCLEOTIDE SEQUENCE</scope>
    <source>
        <strain evidence="2">CBHHK067</strain>
    </source>
</reference>
<comment type="caution">
    <text evidence="2">The sequence shown here is derived from an EMBL/GenBank/DDBJ whole genome shotgun (WGS) entry which is preliminary data.</text>
</comment>
<gene>
    <name evidence="2" type="ORF">B0H17DRAFT_1225877</name>
</gene>
<feature type="chain" id="PRO_5042200976" evidence="1">
    <location>
        <begin position="19"/>
        <end position="279"/>
    </location>
</feature>